<name>A0ABP4VCY7_9ACTN</name>
<evidence type="ECO:0008006" key="3">
    <source>
        <dbReference type="Google" id="ProtNLM"/>
    </source>
</evidence>
<dbReference type="Proteomes" id="UP001499947">
    <property type="component" value="Unassembled WGS sequence"/>
</dbReference>
<reference evidence="2" key="1">
    <citation type="journal article" date="2019" name="Int. J. Syst. Evol. Microbiol.">
        <title>The Global Catalogue of Microorganisms (GCM) 10K type strain sequencing project: providing services to taxonomists for standard genome sequencing and annotation.</title>
        <authorList>
            <consortium name="The Broad Institute Genomics Platform"/>
            <consortium name="The Broad Institute Genome Sequencing Center for Infectious Disease"/>
            <person name="Wu L."/>
            <person name="Ma J."/>
        </authorList>
    </citation>
    <scope>NUCLEOTIDE SEQUENCE [LARGE SCALE GENOMIC DNA]</scope>
    <source>
        <strain evidence="2">JCM 13244</strain>
    </source>
</reference>
<evidence type="ECO:0000313" key="2">
    <source>
        <dbReference type="Proteomes" id="UP001499947"/>
    </source>
</evidence>
<protein>
    <recommendedName>
        <fullName evidence="3">HNH endonuclease</fullName>
    </recommendedName>
</protein>
<accession>A0ABP4VCY7</accession>
<keyword evidence="2" id="KW-1185">Reference proteome</keyword>
<sequence length="236" mass="26516">MALLPSWQDKTFGGKKLGGKIRAALWLESEVGEGNIFTKAQLRQAFPDDAQIDRRVRDLRDHGWRIDTSRDDLALKQEEQRYVTKGAEVWIPGQAKTAKHKNSLTDAQRRKVWQDDNFLCRTCGVGVGESYDDGGIELSKLNIARREVLMPDGSTEFQYVTECKRCGTRAGEHKADLAELLGTIETLAPLERKALAAWMEADRRTLGPLEKLWGVYRTLPADSRAAVKQAVTDEDS</sequence>
<dbReference type="RefSeq" id="WP_246585912.1">
    <property type="nucleotide sequence ID" value="NZ_BAAALR010000098.1"/>
</dbReference>
<evidence type="ECO:0000313" key="1">
    <source>
        <dbReference type="EMBL" id="GAA1722365.1"/>
    </source>
</evidence>
<dbReference type="EMBL" id="BAAALR010000098">
    <property type="protein sequence ID" value="GAA1722365.1"/>
    <property type="molecule type" value="Genomic_DNA"/>
</dbReference>
<comment type="caution">
    <text evidence="1">The sequence shown here is derived from an EMBL/GenBank/DDBJ whole genome shotgun (WGS) entry which is preliminary data.</text>
</comment>
<organism evidence="1 2">
    <name type="scientific">Streptomyces yatensis</name>
    <dbReference type="NCBI Taxonomy" id="155177"/>
    <lineage>
        <taxon>Bacteria</taxon>
        <taxon>Bacillati</taxon>
        <taxon>Actinomycetota</taxon>
        <taxon>Actinomycetes</taxon>
        <taxon>Kitasatosporales</taxon>
        <taxon>Streptomycetaceae</taxon>
        <taxon>Streptomyces</taxon>
        <taxon>Streptomyces violaceusniger group</taxon>
    </lineage>
</organism>
<gene>
    <name evidence="1" type="ORF">GCM10009680_75130</name>
</gene>
<proteinExistence type="predicted"/>